<reference evidence="1 2" key="1">
    <citation type="submission" date="2017-07" db="EMBL/GenBank/DDBJ databases">
        <authorList>
            <person name="Talla V."/>
            <person name="Backstrom N."/>
        </authorList>
    </citation>
    <scope>NUCLEOTIDE SEQUENCE [LARGE SCALE GENOMIC DNA]</scope>
</reference>
<evidence type="ECO:0000313" key="1">
    <source>
        <dbReference type="EMBL" id="VVC89024.1"/>
    </source>
</evidence>
<proteinExistence type="predicted"/>
<dbReference type="AlphaFoldDB" id="A0A5E4PUS1"/>
<keyword evidence="2" id="KW-1185">Reference proteome</keyword>
<protein>
    <submittedName>
        <fullName evidence="1">Uncharacterized protein</fullName>
    </submittedName>
</protein>
<dbReference type="EMBL" id="FZQP02000448">
    <property type="protein sequence ID" value="VVC89024.1"/>
    <property type="molecule type" value="Genomic_DNA"/>
</dbReference>
<organism evidence="1 2">
    <name type="scientific">Leptidea sinapis</name>
    <dbReference type="NCBI Taxonomy" id="189913"/>
    <lineage>
        <taxon>Eukaryota</taxon>
        <taxon>Metazoa</taxon>
        <taxon>Ecdysozoa</taxon>
        <taxon>Arthropoda</taxon>
        <taxon>Hexapoda</taxon>
        <taxon>Insecta</taxon>
        <taxon>Pterygota</taxon>
        <taxon>Neoptera</taxon>
        <taxon>Endopterygota</taxon>
        <taxon>Lepidoptera</taxon>
        <taxon>Glossata</taxon>
        <taxon>Ditrysia</taxon>
        <taxon>Papilionoidea</taxon>
        <taxon>Pieridae</taxon>
        <taxon>Dismorphiinae</taxon>
        <taxon>Leptidea</taxon>
    </lineage>
</organism>
<evidence type="ECO:0000313" key="2">
    <source>
        <dbReference type="Proteomes" id="UP000324832"/>
    </source>
</evidence>
<gene>
    <name evidence="1" type="ORF">LSINAPIS_LOCUS2254</name>
</gene>
<sequence>MIVLTFLIPDLSVRRVEKTLDRLKQRVYQPLTNYVLCTDPMVARGSLSCHSAPAKLQARSVTPLRTDERIPTANFSSHLDTHQEDFI</sequence>
<name>A0A5E4PUS1_9NEOP</name>
<dbReference type="Proteomes" id="UP000324832">
    <property type="component" value="Unassembled WGS sequence"/>
</dbReference>
<accession>A0A5E4PUS1</accession>